<dbReference type="AlphaFoldDB" id="A0AA39M8K8"/>
<sequence length="164" mass="18343">MHPSVFSASLLLFLVSNASSAAPCGCQSLISGQKTIAYMIRELYSTLQLIQEAQCPDVEEAAEVNKIISAHVQELERSRPCKKKYRTQRSFSSKCPSLNALVLDLQDLVEKYRKGLKDMCKCRCDLTFSVFRSEFSKLYRASDVTQTMECSGDGSCVLILRNPV</sequence>
<feature type="signal peptide" evidence="1">
    <location>
        <begin position="1"/>
        <end position="21"/>
    </location>
</feature>
<evidence type="ECO:0008006" key="4">
    <source>
        <dbReference type="Google" id="ProtNLM"/>
    </source>
</evidence>
<accession>A0AA39M8K8</accession>
<evidence type="ECO:0000313" key="3">
    <source>
        <dbReference type="Proteomes" id="UP001175271"/>
    </source>
</evidence>
<gene>
    <name evidence="2" type="ORF">QR680_008952</name>
</gene>
<dbReference type="Proteomes" id="UP001175271">
    <property type="component" value="Unassembled WGS sequence"/>
</dbReference>
<organism evidence="2 3">
    <name type="scientific">Steinernema hermaphroditum</name>
    <dbReference type="NCBI Taxonomy" id="289476"/>
    <lineage>
        <taxon>Eukaryota</taxon>
        <taxon>Metazoa</taxon>
        <taxon>Ecdysozoa</taxon>
        <taxon>Nematoda</taxon>
        <taxon>Chromadorea</taxon>
        <taxon>Rhabditida</taxon>
        <taxon>Tylenchina</taxon>
        <taxon>Panagrolaimomorpha</taxon>
        <taxon>Strongyloidoidea</taxon>
        <taxon>Steinernematidae</taxon>
        <taxon>Steinernema</taxon>
    </lineage>
</organism>
<name>A0AA39M8K8_9BILA</name>
<keyword evidence="1" id="KW-0732">Signal</keyword>
<proteinExistence type="predicted"/>
<reference evidence="2" key="1">
    <citation type="submission" date="2023-06" db="EMBL/GenBank/DDBJ databases">
        <title>Genomic analysis of the entomopathogenic nematode Steinernema hermaphroditum.</title>
        <authorList>
            <person name="Schwarz E.M."/>
            <person name="Heppert J.K."/>
            <person name="Baniya A."/>
            <person name="Schwartz H.T."/>
            <person name="Tan C.-H."/>
            <person name="Antoshechkin I."/>
            <person name="Sternberg P.W."/>
            <person name="Goodrich-Blair H."/>
            <person name="Dillman A.R."/>
        </authorList>
    </citation>
    <scope>NUCLEOTIDE SEQUENCE</scope>
    <source>
        <strain evidence="2">PS9179</strain>
        <tissue evidence="2">Whole animal</tissue>
    </source>
</reference>
<comment type="caution">
    <text evidence="2">The sequence shown here is derived from an EMBL/GenBank/DDBJ whole genome shotgun (WGS) entry which is preliminary data.</text>
</comment>
<evidence type="ECO:0000313" key="2">
    <source>
        <dbReference type="EMBL" id="KAK0424967.1"/>
    </source>
</evidence>
<keyword evidence="3" id="KW-1185">Reference proteome</keyword>
<feature type="chain" id="PRO_5041281185" description="Saposin B-type domain-containing protein" evidence="1">
    <location>
        <begin position="22"/>
        <end position="164"/>
    </location>
</feature>
<evidence type="ECO:0000256" key="1">
    <source>
        <dbReference type="SAM" id="SignalP"/>
    </source>
</evidence>
<protein>
    <recommendedName>
        <fullName evidence="4">Saposin B-type domain-containing protein</fullName>
    </recommendedName>
</protein>
<dbReference type="EMBL" id="JAUCMV010000001">
    <property type="protein sequence ID" value="KAK0424967.1"/>
    <property type="molecule type" value="Genomic_DNA"/>
</dbReference>